<gene>
    <name evidence="1" type="ORF">Q0031_13840</name>
</gene>
<sequence>MSAAKKDLCVNLLSPMGLGARDFSAAASMPPVVSVRKTKHDLADYGYMRSVMHFIKWAHEQDKFPTANEVISRFQVSRATAYRLTCALAETYGIDPIERHKDRR</sequence>
<evidence type="ECO:0000313" key="2">
    <source>
        <dbReference type="Proteomes" id="UP001240529"/>
    </source>
</evidence>
<dbReference type="Proteomes" id="UP001240529">
    <property type="component" value="Unassembled WGS sequence"/>
</dbReference>
<dbReference type="RefSeq" id="WP_305730425.1">
    <property type="nucleotide sequence ID" value="NZ_JAUZEA010000006.1"/>
</dbReference>
<reference evidence="1" key="1">
    <citation type="submission" date="2023-07" db="EMBL/GenBank/DDBJ databases">
        <authorList>
            <person name="Shahid S."/>
            <person name="Akbar M.Y."/>
            <person name="Ajmal W."/>
            <person name="Ansari A."/>
            <person name="Ghazanfar S."/>
        </authorList>
    </citation>
    <scope>NUCLEOTIDE SEQUENCE</scope>
    <source>
        <strain evidence="1">NIGAB</strain>
    </source>
</reference>
<protein>
    <submittedName>
        <fullName evidence="1">Uncharacterized protein</fullName>
    </submittedName>
</protein>
<organism evidence="1 2">
    <name type="scientific">Stenotrophomonas geniculata</name>
    <dbReference type="NCBI Taxonomy" id="86188"/>
    <lineage>
        <taxon>Bacteria</taxon>
        <taxon>Pseudomonadati</taxon>
        <taxon>Pseudomonadota</taxon>
        <taxon>Gammaproteobacteria</taxon>
        <taxon>Lysobacterales</taxon>
        <taxon>Lysobacteraceae</taxon>
        <taxon>Stenotrophomonas</taxon>
    </lineage>
</organism>
<dbReference type="AlphaFoldDB" id="A0AAP5C845"/>
<accession>A0AAP5C845</accession>
<name>A0AAP5C845_9GAMM</name>
<comment type="caution">
    <text evidence="1">The sequence shown here is derived from an EMBL/GenBank/DDBJ whole genome shotgun (WGS) entry which is preliminary data.</text>
</comment>
<proteinExistence type="predicted"/>
<dbReference type="EMBL" id="JAVIAC010000006">
    <property type="protein sequence ID" value="MDQ7952869.1"/>
    <property type="molecule type" value="Genomic_DNA"/>
</dbReference>
<evidence type="ECO:0000313" key="1">
    <source>
        <dbReference type="EMBL" id="MDQ7952869.1"/>
    </source>
</evidence>